<organism evidence="2 3">
    <name type="scientific">Bacillus cereus</name>
    <dbReference type="NCBI Taxonomy" id="1396"/>
    <lineage>
        <taxon>Bacteria</taxon>
        <taxon>Bacillati</taxon>
        <taxon>Bacillota</taxon>
        <taxon>Bacilli</taxon>
        <taxon>Bacillales</taxon>
        <taxon>Bacillaceae</taxon>
        <taxon>Bacillus</taxon>
        <taxon>Bacillus cereus group</taxon>
    </lineage>
</organism>
<feature type="non-terminal residue" evidence="2">
    <location>
        <position position="1"/>
    </location>
</feature>
<feature type="domain" description="Beta-lactamase-related" evidence="1">
    <location>
        <begin position="2"/>
        <end position="70"/>
    </location>
</feature>
<sequence length="73" mass="8125">SDDTVFQAGSISKSLTAWGILHLVDEGRLLLDDPVGKYLTKWKLSNLEFNNNEVTIRRLLSHTAGLSAHKGYL</sequence>
<gene>
    <name evidence="2" type="ORF">FC695_00315</name>
</gene>
<accession>A0A9X9AHD3</accession>
<reference evidence="2 3" key="1">
    <citation type="journal article" date="2019" name="Environ. Microbiol.">
        <title>An active ?-lactamase is a part of an orchestrated cell wall stress resistance network of Bacillus subtilis and related rhizosphere species.</title>
        <authorList>
            <person name="Bucher T."/>
            <person name="Keren-Paz A."/>
            <person name="Hausser J."/>
            <person name="Olender T."/>
            <person name="Cytryn E."/>
            <person name="Kolodkin-Gal I."/>
        </authorList>
    </citation>
    <scope>NUCLEOTIDE SEQUENCE [LARGE SCALE GENOMIC DNA]</scope>
    <source>
        <strain evidence="2 3">I32</strain>
    </source>
</reference>
<comment type="caution">
    <text evidence="2">The sequence shown here is derived from an EMBL/GenBank/DDBJ whole genome shotgun (WGS) entry which is preliminary data.</text>
</comment>
<name>A0A9X9AHD3_BACCE</name>
<dbReference type="InterPro" id="IPR012338">
    <property type="entry name" value="Beta-lactam/transpept-like"/>
</dbReference>
<dbReference type="Gene3D" id="3.40.710.10">
    <property type="entry name" value="DD-peptidase/beta-lactamase superfamily"/>
    <property type="match status" value="1"/>
</dbReference>
<dbReference type="EMBL" id="SZOH01000015">
    <property type="protein sequence ID" value="TKJ08688.1"/>
    <property type="molecule type" value="Genomic_DNA"/>
</dbReference>
<dbReference type="Proteomes" id="UP000308444">
    <property type="component" value="Unassembled WGS sequence"/>
</dbReference>
<dbReference type="AlphaFoldDB" id="A0A9X9AHD3"/>
<proteinExistence type="predicted"/>
<evidence type="ECO:0000259" key="1">
    <source>
        <dbReference type="Pfam" id="PF00144"/>
    </source>
</evidence>
<dbReference type="InterPro" id="IPR050491">
    <property type="entry name" value="AmpC-like"/>
</dbReference>
<dbReference type="PANTHER" id="PTHR46825">
    <property type="entry name" value="D-ALANYL-D-ALANINE-CARBOXYPEPTIDASE/ENDOPEPTIDASE AMPH"/>
    <property type="match status" value="1"/>
</dbReference>
<dbReference type="InterPro" id="IPR001466">
    <property type="entry name" value="Beta-lactam-related"/>
</dbReference>
<protein>
    <submittedName>
        <fullName evidence="2">Serine hydrolase</fullName>
    </submittedName>
</protein>
<dbReference type="SUPFAM" id="SSF56601">
    <property type="entry name" value="beta-lactamase/transpeptidase-like"/>
    <property type="match status" value="1"/>
</dbReference>
<feature type="non-terminal residue" evidence="2">
    <location>
        <position position="73"/>
    </location>
</feature>
<dbReference type="Pfam" id="PF00144">
    <property type="entry name" value="Beta-lactamase"/>
    <property type="match status" value="1"/>
</dbReference>
<keyword evidence="2" id="KW-0378">Hydrolase</keyword>
<dbReference type="GO" id="GO:0016787">
    <property type="term" value="F:hydrolase activity"/>
    <property type="evidence" value="ECO:0007669"/>
    <property type="project" value="UniProtKB-KW"/>
</dbReference>
<dbReference type="PANTHER" id="PTHR46825:SF12">
    <property type="entry name" value="PENICILLIN-BINDING PROTEIN 4"/>
    <property type="match status" value="1"/>
</dbReference>
<evidence type="ECO:0000313" key="3">
    <source>
        <dbReference type="Proteomes" id="UP000308444"/>
    </source>
</evidence>
<evidence type="ECO:0000313" key="2">
    <source>
        <dbReference type="EMBL" id="TKJ08688.1"/>
    </source>
</evidence>